<accession>A0AB40APS0</accession>
<dbReference type="RefSeq" id="XP_039117006.1">
    <property type="nucleotide sequence ID" value="XM_039261072.1"/>
</dbReference>
<name>A0AB40APS0_DIOCR</name>
<sequence length="219" mass="25645">MASISKPLNGERRLFELLEEQQEPFLLDVYLLENGYSDNKMFDSHSQALCWPSIVACKTLKRMSTKTFRRRTRRRRHSFFRCIVRKALDWSHHQNDCKALKFDRLSFSGDDSSPSSPVSVLDLNSNDYSSLKDDYDDGEFDLFEELIMKTSSEKEKDKEKAMESIESERRDISNISNLIALDVLKSSKEWNHFEHEIKEIGMQIEAEIFEELIVDLLGF</sequence>
<dbReference type="Proteomes" id="UP001515500">
    <property type="component" value="Chromosome 24"/>
</dbReference>
<dbReference type="PANTHER" id="PTHR36885:SF2">
    <property type="entry name" value="DUF4378 DOMAIN-CONTAINING PROTEIN"/>
    <property type="match status" value="1"/>
</dbReference>
<evidence type="ECO:0000313" key="2">
    <source>
        <dbReference type="RefSeq" id="XP_039117006.1"/>
    </source>
</evidence>
<dbReference type="AlphaFoldDB" id="A0AB40APS0"/>
<gene>
    <name evidence="2" type="primary">LOC120252873</name>
</gene>
<dbReference type="GeneID" id="120252873"/>
<organism evidence="1 2">
    <name type="scientific">Dioscorea cayennensis subsp. rotundata</name>
    <name type="common">White Guinea yam</name>
    <name type="synonym">Dioscorea rotundata</name>
    <dbReference type="NCBI Taxonomy" id="55577"/>
    <lineage>
        <taxon>Eukaryota</taxon>
        <taxon>Viridiplantae</taxon>
        <taxon>Streptophyta</taxon>
        <taxon>Embryophyta</taxon>
        <taxon>Tracheophyta</taxon>
        <taxon>Spermatophyta</taxon>
        <taxon>Magnoliopsida</taxon>
        <taxon>Liliopsida</taxon>
        <taxon>Dioscoreales</taxon>
        <taxon>Dioscoreaceae</taxon>
        <taxon>Dioscorea</taxon>
    </lineage>
</organism>
<dbReference type="PANTHER" id="PTHR36885">
    <property type="entry name" value="EXPRESSED PROTEIN"/>
    <property type="match status" value="1"/>
</dbReference>
<keyword evidence="1" id="KW-1185">Reference proteome</keyword>
<protein>
    <submittedName>
        <fullName evidence="2">Uncharacterized protein LOC120252873</fullName>
    </submittedName>
</protein>
<evidence type="ECO:0000313" key="1">
    <source>
        <dbReference type="Proteomes" id="UP001515500"/>
    </source>
</evidence>
<proteinExistence type="predicted"/>
<reference evidence="2" key="1">
    <citation type="submission" date="2025-08" db="UniProtKB">
        <authorList>
            <consortium name="RefSeq"/>
        </authorList>
    </citation>
    <scope>IDENTIFICATION</scope>
</reference>